<reference evidence="2" key="1">
    <citation type="submission" date="2015-05" db="EMBL/GenBank/DDBJ databases">
        <authorList>
            <person name="Rattei Thomas"/>
        </authorList>
    </citation>
    <scope>NUCLEOTIDE SEQUENCE</scope>
    <source>
        <strain evidence="2">DC9</strain>
    </source>
</reference>
<evidence type="ECO:0000313" key="2">
    <source>
        <dbReference type="EMBL" id="CRI42638.1"/>
    </source>
</evidence>
<sequence length="359" mass="39925">MSGPSRTESSQVSVLSYVPRDKEIAPKKQFTIAKISTLAILASLALGALVAGISLTIVLGNPVFLALLITTALFSVVTFLVYHQMTSKVSSNWQKALEQNFKPLGKAWQEKNVDCYSNAMQFYNNHLNPKFKVAIQTDASQPFQPTFLTGLRVIEKNQSTGIIFNPVGPTNLIDNTATNLSTILYSTLKDKSVWDTCKQREGDPAKGEDPFSPTEVRVVKLPNEALDQTFNLNLSSAEKKSILPTFLGHVCGPKSEELPNQQEYYRQALLAYENCLKAAIESHAAIVALPLFTSVYEVPPEEILPKEGTFYWDNQTQAFCKRALLDAIQNTALRYPQRSLLVILQDPFNTIESQSRSEE</sequence>
<proteinExistence type="predicted"/>
<organism evidence="2">
    <name type="scientific">Chlamydia pneumoniae</name>
    <name type="common">Chlamydophila pneumoniae</name>
    <dbReference type="NCBI Taxonomy" id="83558"/>
    <lineage>
        <taxon>Bacteria</taxon>
        <taxon>Pseudomonadati</taxon>
        <taxon>Chlamydiota</taxon>
        <taxon>Chlamydiia</taxon>
        <taxon>Chlamydiales</taxon>
        <taxon>Chlamydiaceae</taxon>
        <taxon>Chlamydia/Chlamydophila group</taxon>
        <taxon>Chlamydia</taxon>
    </lineage>
</organism>
<protein>
    <recommendedName>
        <fullName evidence="3">Macro domain-containing protein</fullName>
    </recommendedName>
</protein>
<keyword evidence="1" id="KW-0472">Membrane</keyword>
<dbReference type="AlphaFoldDB" id="A0A0F7WYY1"/>
<keyword evidence="1" id="KW-0812">Transmembrane</keyword>
<feature type="transmembrane region" description="Helical" evidence="1">
    <location>
        <begin position="63"/>
        <end position="82"/>
    </location>
</feature>
<gene>
    <name evidence="2" type="ORF">BN1224_DC9_BS_01210</name>
</gene>
<evidence type="ECO:0008006" key="3">
    <source>
        <dbReference type="Google" id="ProtNLM"/>
    </source>
</evidence>
<name>A0A0F7WYY1_CHLPN</name>
<feature type="transmembrane region" description="Helical" evidence="1">
    <location>
        <begin position="35"/>
        <end position="57"/>
    </location>
</feature>
<dbReference type="EMBL" id="LN847049">
    <property type="protein sequence ID" value="CRI42638.1"/>
    <property type="molecule type" value="Genomic_DNA"/>
</dbReference>
<evidence type="ECO:0000256" key="1">
    <source>
        <dbReference type="SAM" id="Phobius"/>
    </source>
</evidence>
<keyword evidence="1" id="KW-1133">Transmembrane helix</keyword>
<accession>A0A0F7WYY1</accession>